<dbReference type="OMA" id="HHYSSFL"/>
<evidence type="ECO:0000256" key="1">
    <source>
        <dbReference type="ARBA" id="ARBA00004132"/>
    </source>
</evidence>
<sequence>MKIWRRASGVLKDKNSIWVAKLSRRTAFRNRHLETAIIKATSHDESFVDYKNSQRVFTWVRTSPAYFRPLIWILSTRMEKTRSWVVALKGLILMHGVFCCKIPAARMIKRLPFDLSNFNDGHSKPVKTWGFSSFVRAYFAFLDHRCAFLSGDSSEEQEENKESSSMVQVLVKLQQLQSLLDILLQIRPNADGMIVVLILEAMDCVIIEIFDVYRRICNGVARVLVGIYAAGKVEAAMALCVLKKAASQGEELSSYFEFCRDIGVLNASEFPKIEQIPEDDIRDLERIIHGVSDKWNMGIFDTGSIDEQEDSKTIITENWEVFDDQLQVNGEGGGNFSDVQKGNHTDPFDDSVDVPPLEHEGFPNLIGFV</sequence>
<dbReference type="FunFam" id="1.20.58.150:FF:000007">
    <property type="entry name" value="Putative clathrin assembly protein"/>
    <property type="match status" value="1"/>
</dbReference>
<dbReference type="CDD" id="cd16987">
    <property type="entry name" value="ANTH_N_AP180_plant"/>
    <property type="match status" value="1"/>
</dbReference>
<dbReference type="GO" id="GO:0005546">
    <property type="term" value="F:phosphatidylinositol-4,5-bisphosphate binding"/>
    <property type="evidence" value="ECO:0007669"/>
    <property type="project" value="TreeGrafter"/>
</dbReference>
<dbReference type="Gene3D" id="1.25.40.90">
    <property type="match status" value="1"/>
</dbReference>
<comment type="subcellular location">
    <subcellularLocation>
        <location evidence="1">Cytoplasmic vesicle</location>
        <location evidence="1">Clathrin-coated vesicle</location>
    </subcellularLocation>
    <subcellularLocation>
        <location evidence="2">Golgi apparatus</location>
    </subcellularLocation>
    <subcellularLocation>
        <location evidence="3">Membrane</location>
        <location evidence="3">Clathrin-coated pit</location>
    </subcellularLocation>
</comment>
<name>A0A834YKF1_TETSI</name>
<evidence type="ECO:0000256" key="9">
    <source>
        <dbReference type="SAM" id="MobiDB-lite"/>
    </source>
</evidence>
<keyword evidence="12" id="KW-1185">Reference proteome</keyword>
<dbReference type="InterPro" id="IPR045192">
    <property type="entry name" value="AP180-like"/>
</dbReference>
<keyword evidence="4" id="KW-0254">Endocytosis</keyword>
<dbReference type="InterPro" id="IPR011417">
    <property type="entry name" value="ANTH_dom"/>
</dbReference>
<evidence type="ECO:0000256" key="2">
    <source>
        <dbReference type="ARBA" id="ARBA00004555"/>
    </source>
</evidence>
<evidence type="ECO:0000256" key="7">
    <source>
        <dbReference type="ARBA" id="ARBA00023176"/>
    </source>
</evidence>
<dbReference type="InterPro" id="IPR013809">
    <property type="entry name" value="ENTH"/>
</dbReference>
<dbReference type="SUPFAM" id="SSF89009">
    <property type="entry name" value="GAT-like domain"/>
    <property type="match status" value="1"/>
</dbReference>
<evidence type="ECO:0000256" key="5">
    <source>
        <dbReference type="ARBA" id="ARBA00023034"/>
    </source>
</evidence>
<dbReference type="GO" id="GO:0048268">
    <property type="term" value="P:clathrin coat assembly"/>
    <property type="evidence" value="ECO:0007669"/>
    <property type="project" value="InterPro"/>
</dbReference>
<gene>
    <name evidence="11" type="ORF">HHK36_024179</name>
</gene>
<dbReference type="GO" id="GO:0030136">
    <property type="term" value="C:clathrin-coated vesicle"/>
    <property type="evidence" value="ECO:0007669"/>
    <property type="project" value="UniProtKB-SubCell"/>
</dbReference>
<dbReference type="InterPro" id="IPR014712">
    <property type="entry name" value="ANTH_dom_sf"/>
</dbReference>
<feature type="domain" description="ENTH" evidence="10">
    <location>
        <begin position="25"/>
        <end position="156"/>
    </location>
</feature>
<dbReference type="AlphaFoldDB" id="A0A834YKF1"/>
<dbReference type="PROSITE" id="PS50942">
    <property type="entry name" value="ENTH"/>
    <property type="match status" value="1"/>
</dbReference>
<organism evidence="11 12">
    <name type="scientific">Tetracentron sinense</name>
    <name type="common">Spur-leaf</name>
    <dbReference type="NCBI Taxonomy" id="13715"/>
    <lineage>
        <taxon>Eukaryota</taxon>
        <taxon>Viridiplantae</taxon>
        <taxon>Streptophyta</taxon>
        <taxon>Embryophyta</taxon>
        <taxon>Tracheophyta</taxon>
        <taxon>Spermatophyta</taxon>
        <taxon>Magnoliopsida</taxon>
        <taxon>Trochodendrales</taxon>
        <taxon>Trochodendraceae</taxon>
        <taxon>Tetracentron</taxon>
    </lineage>
</organism>
<proteinExistence type="predicted"/>
<dbReference type="SUPFAM" id="SSF48464">
    <property type="entry name" value="ENTH/VHS domain"/>
    <property type="match status" value="1"/>
</dbReference>
<accession>A0A834YKF1</accession>
<evidence type="ECO:0000256" key="4">
    <source>
        <dbReference type="ARBA" id="ARBA00022583"/>
    </source>
</evidence>
<evidence type="ECO:0000256" key="8">
    <source>
        <dbReference type="ARBA" id="ARBA00023329"/>
    </source>
</evidence>
<keyword evidence="8" id="KW-0968">Cytoplasmic vesicle</keyword>
<reference evidence="11 12" key="1">
    <citation type="submission" date="2020-04" db="EMBL/GenBank/DDBJ databases">
        <title>Plant Genome Project.</title>
        <authorList>
            <person name="Zhang R.-G."/>
        </authorList>
    </citation>
    <scope>NUCLEOTIDE SEQUENCE [LARGE SCALE GENOMIC DNA]</scope>
    <source>
        <strain evidence="11">YNK0</strain>
        <tissue evidence="11">Leaf</tissue>
    </source>
</reference>
<feature type="region of interest" description="Disordered" evidence="9">
    <location>
        <begin position="332"/>
        <end position="353"/>
    </location>
</feature>
<dbReference type="GO" id="GO:0032050">
    <property type="term" value="F:clathrin heavy chain binding"/>
    <property type="evidence" value="ECO:0007669"/>
    <property type="project" value="TreeGrafter"/>
</dbReference>
<protein>
    <recommendedName>
        <fullName evidence="10">ENTH domain-containing protein</fullName>
    </recommendedName>
</protein>
<dbReference type="FunFam" id="1.25.40.90:FF:000027">
    <property type="entry name" value="Putative clathrin assembly protein"/>
    <property type="match status" value="1"/>
</dbReference>
<dbReference type="GO" id="GO:0072583">
    <property type="term" value="P:clathrin-dependent endocytosis"/>
    <property type="evidence" value="ECO:0007669"/>
    <property type="project" value="InterPro"/>
</dbReference>
<dbReference type="PANTHER" id="PTHR22951">
    <property type="entry name" value="CLATHRIN ASSEMBLY PROTEIN"/>
    <property type="match status" value="1"/>
</dbReference>
<dbReference type="EMBL" id="JABCRI010000018">
    <property type="protein sequence ID" value="KAF8389660.1"/>
    <property type="molecule type" value="Genomic_DNA"/>
</dbReference>
<keyword evidence="6" id="KW-0472">Membrane</keyword>
<dbReference type="InterPro" id="IPR008942">
    <property type="entry name" value="ENTH_VHS"/>
</dbReference>
<comment type="caution">
    <text evidence="11">The sequence shown here is derived from an EMBL/GenBank/DDBJ whole genome shotgun (WGS) entry which is preliminary data.</text>
</comment>
<keyword evidence="7" id="KW-0168">Coated pit</keyword>
<evidence type="ECO:0000259" key="10">
    <source>
        <dbReference type="PROSITE" id="PS50942"/>
    </source>
</evidence>
<dbReference type="PANTHER" id="PTHR22951:SF19">
    <property type="entry name" value="OS08G0467300 PROTEIN"/>
    <property type="match status" value="1"/>
</dbReference>
<dbReference type="Gene3D" id="1.20.58.150">
    <property type="entry name" value="ANTH domain"/>
    <property type="match status" value="1"/>
</dbReference>
<dbReference type="InterPro" id="IPR048050">
    <property type="entry name" value="ANTH_N_plant"/>
</dbReference>
<dbReference type="GO" id="GO:0000149">
    <property type="term" value="F:SNARE binding"/>
    <property type="evidence" value="ECO:0007669"/>
    <property type="project" value="TreeGrafter"/>
</dbReference>
<evidence type="ECO:0000256" key="6">
    <source>
        <dbReference type="ARBA" id="ARBA00023136"/>
    </source>
</evidence>
<dbReference type="Pfam" id="PF07651">
    <property type="entry name" value="ANTH"/>
    <property type="match status" value="1"/>
</dbReference>
<evidence type="ECO:0000313" key="11">
    <source>
        <dbReference type="EMBL" id="KAF8389660.1"/>
    </source>
</evidence>
<dbReference type="OrthoDB" id="682511at2759"/>
<dbReference type="GO" id="GO:0005545">
    <property type="term" value="F:1-phosphatidylinositol binding"/>
    <property type="evidence" value="ECO:0007669"/>
    <property type="project" value="InterPro"/>
</dbReference>
<keyword evidence="5" id="KW-0333">Golgi apparatus</keyword>
<dbReference type="GO" id="GO:0005794">
    <property type="term" value="C:Golgi apparatus"/>
    <property type="evidence" value="ECO:0007669"/>
    <property type="project" value="UniProtKB-SubCell"/>
</dbReference>
<evidence type="ECO:0000313" key="12">
    <source>
        <dbReference type="Proteomes" id="UP000655225"/>
    </source>
</evidence>
<dbReference type="GO" id="GO:0006900">
    <property type="term" value="P:vesicle budding from membrane"/>
    <property type="evidence" value="ECO:0007669"/>
    <property type="project" value="TreeGrafter"/>
</dbReference>
<dbReference type="Proteomes" id="UP000655225">
    <property type="component" value="Unassembled WGS sequence"/>
</dbReference>
<dbReference type="GO" id="GO:0005905">
    <property type="term" value="C:clathrin-coated pit"/>
    <property type="evidence" value="ECO:0007669"/>
    <property type="project" value="UniProtKB-SubCell"/>
</dbReference>
<evidence type="ECO:0000256" key="3">
    <source>
        <dbReference type="ARBA" id="ARBA00004600"/>
    </source>
</evidence>